<keyword evidence="1" id="KW-0812">Transmembrane</keyword>
<organism evidence="2 3">
    <name type="scientific">Couchioplanes caeruleus</name>
    <dbReference type="NCBI Taxonomy" id="56438"/>
    <lineage>
        <taxon>Bacteria</taxon>
        <taxon>Bacillati</taxon>
        <taxon>Actinomycetota</taxon>
        <taxon>Actinomycetes</taxon>
        <taxon>Micromonosporales</taxon>
        <taxon>Micromonosporaceae</taxon>
        <taxon>Couchioplanes</taxon>
    </lineage>
</organism>
<dbReference type="InterPro" id="IPR000801">
    <property type="entry name" value="Esterase-like"/>
</dbReference>
<keyword evidence="1" id="KW-0472">Membrane</keyword>
<accession>A0A3N1GFF1</accession>
<feature type="transmembrane region" description="Helical" evidence="1">
    <location>
        <begin position="42"/>
        <end position="59"/>
    </location>
</feature>
<gene>
    <name evidence="2" type="ORF">EDD30_1639</name>
</gene>
<dbReference type="GO" id="GO:0016787">
    <property type="term" value="F:hydrolase activity"/>
    <property type="evidence" value="ECO:0007669"/>
    <property type="project" value="UniProtKB-KW"/>
</dbReference>
<keyword evidence="1" id="KW-1133">Transmembrane helix</keyword>
<feature type="transmembrane region" description="Helical" evidence="1">
    <location>
        <begin position="6"/>
        <end position="30"/>
    </location>
</feature>
<dbReference type="Gene3D" id="3.40.50.1820">
    <property type="entry name" value="alpha/beta hydrolase"/>
    <property type="match status" value="1"/>
</dbReference>
<reference evidence="2 3" key="1">
    <citation type="submission" date="2018-11" db="EMBL/GenBank/DDBJ databases">
        <title>Sequencing the genomes of 1000 actinobacteria strains.</title>
        <authorList>
            <person name="Klenk H.-P."/>
        </authorList>
    </citation>
    <scope>NUCLEOTIDE SEQUENCE [LARGE SCALE GENOMIC DNA]</scope>
    <source>
        <strain evidence="2 3">DSM 43634</strain>
    </source>
</reference>
<evidence type="ECO:0000256" key="1">
    <source>
        <dbReference type="SAM" id="Phobius"/>
    </source>
</evidence>
<dbReference type="GO" id="GO:0016747">
    <property type="term" value="F:acyltransferase activity, transferring groups other than amino-acyl groups"/>
    <property type="evidence" value="ECO:0007669"/>
    <property type="project" value="TreeGrafter"/>
</dbReference>
<dbReference type="InterPro" id="IPR029058">
    <property type="entry name" value="AB_hydrolase_fold"/>
</dbReference>
<name>A0A3N1GFF1_9ACTN</name>
<dbReference type="PANTHER" id="PTHR48098">
    <property type="entry name" value="ENTEROCHELIN ESTERASE-RELATED"/>
    <property type="match status" value="1"/>
</dbReference>
<dbReference type="PANTHER" id="PTHR48098:SF1">
    <property type="entry name" value="DIACYLGLYCEROL ACYLTRANSFERASE_MYCOLYLTRANSFERASE AG85A"/>
    <property type="match status" value="1"/>
</dbReference>
<dbReference type="RefSeq" id="WP_123678166.1">
    <property type="nucleotide sequence ID" value="NZ_RJKL01000001.1"/>
</dbReference>
<dbReference type="Proteomes" id="UP000271683">
    <property type="component" value="Unassembled WGS sequence"/>
</dbReference>
<dbReference type="InterPro" id="IPR050583">
    <property type="entry name" value="Mycobacterial_A85_antigen"/>
</dbReference>
<dbReference type="SUPFAM" id="SSF53474">
    <property type="entry name" value="alpha/beta-Hydrolases"/>
    <property type="match status" value="1"/>
</dbReference>
<comment type="caution">
    <text evidence="2">The sequence shown here is derived from an EMBL/GenBank/DDBJ whole genome shotgun (WGS) entry which is preliminary data.</text>
</comment>
<evidence type="ECO:0000313" key="3">
    <source>
        <dbReference type="Proteomes" id="UP000271683"/>
    </source>
</evidence>
<protein>
    <submittedName>
        <fullName evidence="2">S-formylglutathione hydrolase FrmB</fullName>
    </submittedName>
</protein>
<dbReference type="OrthoDB" id="3670437at2"/>
<dbReference type="AlphaFoldDB" id="A0A3N1GFF1"/>
<evidence type="ECO:0000313" key="2">
    <source>
        <dbReference type="EMBL" id="ROP28861.1"/>
    </source>
</evidence>
<dbReference type="Pfam" id="PF00756">
    <property type="entry name" value="Esterase"/>
    <property type="match status" value="1"/>
</dbReference>
<dbReference type="EMBL" id="RJKL01000001">
    <property type="protein sequence ID" value="ROP28861.1"/>
    <property type="molecule type" value="Genomic_DNA"/>
</dbReference>
<sequence>MSDIVITSGWVVAVVIGLTVVAAVVTAKFWDRGRFRTVHRAIGLLVVQLLVLLSIGTVVNRGANFYVTLGELFGQGKEDGYAASIPPQAPTLSADGTGEDGVARWIADHPTKPGKGTVIPAMLTGARTGYSLPAQIYLPAGYASAPATQKFPVVLFLAGYPGTHYSWSKSMGVPAALDQAISAKHLAPVIGVLAEHDPIRGRDSECVDSAHGVRADTYLTSDLPDVVSRHFRAASGRQNWSVVGYSTGGFCAANMALRHPDKFSAAGVLSGYFRPIIDRSTGDLYKDDLNLRRANDPRLLIGQRRPAPTHFFLFAGTGDREALKELKAFAPLVHAPDTLQVVDDRPGGHNFAAWKGVLPDLFAWLNRTLTAGAGRDDKTPARLSPPQ</sequence>
<keyword evidence="2" id="KW-0378">Hydrolase</keyword>
<proteinExistence type="predicted"/>